<protein>
    <submittedName>
        <fullName evidence="5">P-type conjugative transfer protein VirB9</fullName>
    </submittedName>
</protein>
<reference evidence="5" key="1">
    <citation type="submission" date="2020-11" db="EMBL/GenBank/DDBJ databases">
        <authorList>
            <person name="Kim M.K."/>
        </authorList>
    </citation>
    <scope>NUCLEOTIDE SEQUENCE</scope>
    <source>
        <strain evidence="5">BT350</strain>
    </source>
</reference>
<dbReference type="InterPro" id="IPR038161">
    <property type="entry name" value="VirB9/CagX/TrbG_C_sf"/>
</dbReference>
<name>A0A931FRC4_9HYPH</name>
<evidence type="ECO:0000256" key="3">
    <source>
        <dbReference type="ARBA" id="ARBA00023026"/>
    </source>
</evidence>
<comment type="similarity">
    <text evidence="1">Belongs to the TrbG/VirB9 family.</text>
</comment>
<evidence type="ECO:0000313" key="6">
    <source>
        <dbReference type="Proteomes" id="UP000599312"/>
    </source>
</evidence>
<evidence type="ECO:0000256" key="2">
    <source>
        <dbReference type="ARBA" id="ARBA00022729"/>
    </source>
</evidence>
<dbReference type="EMBL" id="JADQDO010000017">
    <property type="protein sequence ID" value="MBF9235612.1"/>
    <property type="molecule type" value="Genomic_DNA"/>
</dbReference>
<dbReference type="AlphaFoldDB" id="A0A931FRC4"/>
<dbReference type="InterPro" id="IPR033645">
    <property type="entry name" value="VirB9/CagX/TrbG_C"/>
</dbReference>
<accession>A0A931FRC4</accession>
<dbReference type="RefSeq" id="WP_196273608.1">
    <property type="nucleotide sequence ID" value="NZ_JADQDO010000017.1"/>
</dbReference>
<dbReference type="InterPro" id="IPR014148">
    <property type="entry name" value="VirB9"/>
</dbReference>
<dbReference type="Pfam" id="PF03524">
    <property type="entry name" value="CagX"/>
    <property type="match status" value="1"/>
</dbReference>
<dbReference type="CDD" id="cd06911">
    <property type="entry name" value="VirB9_CagX_TrbG"/>
    <property type="match status" value="1"/>
</dbReference>
<dbReference type="InterPro" id="IPR010258">
    <property type="entry name" value="Conjugal_tfr_TrbG/VirB9/CagX"/>
</dbReference>
<keyword evidence="2 4" id="KW-0732">Signal</keyword>
<proteinExistence type="inferred from homology"/>
<feature type="chain" id="PRO_5036897198" evidence="4">
    <location>
        <begin position="20"/>
        <end position="281"/>
    </location>
</feature>
<evidence type="ECO:0000313" key="5">
    <source>
        <dbReference type="EMBL" id="MBF9235612.1"/>
    </source>
</evidence>
<dbReference type="NCBIfam" id="TIGR02781">
    <property type="entry name" value="VirB9"/>
    <property type="match status" value="1"/>
</dbReference>
<evidence type="ECO:0000256" key="1">
    <source>
        <dbReference type="ARBA" id="ARBA00006135"/>
    </source>
</evidence>
<comment type="caution">
    <text evidence="5">The sequence shown here is derived from an EMBL/GenBank/DDBJ whole genome shotgun (WGS) entry which is preliminary data.</text>
</comment>
<evidence type="ECO:0000256" key="4">
    <source>
        <dbReference type="SAM" id="SignalP"/>
    </source>
</evidence>
<dbReference type="Gene3D" id="2.60.40.2500">
    <property type="match status" value="1"/>
</dbReference>
<dbReference type="Proteomes" id="UP000599312">
    <property type="component" value="Unassembled WGS sequence"/>
</dbReference>
<feature type="signal peptide" evidence="4">
    <location>
        <begin position="1"/>
        <end position="19"/>
    </location>
</feature>
<gene>
    <name evidence="5" type="primary">virB9</name>
    <name evidence="5" type="ORF">I2H38_19810</name>
</gene>
<keyword evidence="6" id="KW-1185">Reference proteome</keyword>
<sequence>MRRLGLAVMLSTAVSGAHALQTPNGGSRDDRVRTVIYDPSNVVKIVGASRAATQIQFAVDEEVAFAAVGDSIAWEVVNAGSMLFIKPRESHPPTNMQVVTTRRDGSRRSYIFELSSRDGGISAGTESYFLVKFQYPDDDAARARAEAEARQAVVNAQAADNVLTYHQSFGPRNFSYTVQGSAPFEPVSVFDDGKTTTFTFPGNMEVPAIYMENSDGSESLVPKDTRGDLIVAHAVGRKFILRRGGQAICIFNEAYDPAGINPGTGTTSPSVQRTIKLQATR</sequence>
<keyword evidence="3" id="KW-0843">Virulence</keyword>
<organism evidence="5 6">
    <name type="scientific">Microvirga alba</name>
    <dbReference type="NCBI Taxonomy" id="2791025"/>
    <lineage>
        <taxon>Bacteria</taxon>
        <taxon>Pseudomonadati</taxon>
        <taxon>Pseudomonadota</taxon>
        <taxon>Alphaproteobacteria</taxon>
        <taxon>Hyphomicrobiales</taxon>
        <taxon>Methylobacteriaceae</taxon>
        <taxon>Microvirga</taxon>
    </lineage>
</organism>